<sequence>MKRYNLIQRVDALLVPQAVVLFHYLLSIFGFPIVSIAEHWQLASEACLLETPLKAFLLTHGASPFLGMIQYVALKIGDGNPDRFYSFFLPFLHIVSFFFLRSALGRFRIKFLGLILSVLFLNPLAFLYFRYPFYSTYLFFLTCFLIFVFFSRFSVSKKFLLLSFAISLGSFIRPAWHIGLAVLWIAYMAWNWRSKLSPKIVAIGAAFLLLPLGLYTKNYIYFGSFTGSTWFGMNLARSHMRINVPNTITSVFPFEKLSMYKGLYDENGPLIQKYANEPCLNEENFQNIRYLYISKEYYKQVAPKISGKYTLRVFRYGVGHYLRSPGNYIPLKPFTSKVSGFWKTYPNVDIFAYNLPLDEELTLYQFLYPLVTILFILSFRNLSWKIGLLLLHLGTLSFLASLVDPFEANRMRFELEPIWYFFVLLSPYYLNRILKKWKKKRPEKKAV</sequence>
<name>A0A2M9ZGT1_9LEPT</name>
<gene>
    <name evidence="2" type="ORF">CH371_06440</name>
</gene>
<evidence type="ECO:0000313" key="2">
    <source>
        <dbReference type="EMBL" id="PJZ67638.1"/>
    </source>
</evidence>
<evidence type="ECO:0000313" key="3">
    <source>
        <dbReference type="Proteomes" id="UP000231912"/>
    </source>
</evidence>
<feature type="transmembrane region" description="Helical" evidence="1">
    <location>
        <begin position="162"/>
        <end position="190"/>
    </location>
</feature>
<feature type="transmembrane region" description="Helical" evidence="1">
    <location>
        <begin position="386"/>
        <end position="406"/>
    </location>
</feature>
<dbReference type="EMBL" id="NPDT01000001">
    <property type="protein sequence ID" value="PJZ67638.1"/>
    <property type="molecule type" value="Genomic_DNA"/>
</dbReference>
<proteinExistence type="predicted"/>
<evidence type="ECO:0008006" key="4">
    <source>
        <dbReference type="Google" id="ProtNLM"/>
    </source>
</evidence>
<comment type="caution">
    <text evidence="2">The sequence shown here is derived from an EMBL/GenBank/DDBJ whole genome shotgun (WGS) entry which is preliminary data.</text>
</comment>
<feature type="transmembrane region" description="Helical" evidence="1">
    <location>
        <begin position="137"/>
        <end position="155"/>
    </location>
</feature>
<feature type="transmembrane region" description="Helical" evidence="1">
    <location>
        <begin position="196"/>
        <end position="214"/>
    </location>
</feature>
<keyword evidence="1" id="KW-0812">Transmembrane</keyword>
<evidence type="ECO:0000256" key="1">
    <source>
        <dbReference type="SAM" id="Phobius"/>
    </source>
</evidence>
<accession>A0A2M9ZGT1</accession>
<feature type="transmembrane region" description="Helical" evidence="1">
    <location>
        <begin position="418"/>
        <end position="434"/>
    </location>
</feature>
<feature type="transmembrane region" description="Helical" evidence="1">
    <location>
        <begin position="12"/>
        <end position="34"/>
    </location>
</feature>
<keyword evidence="1" id="KW-0472">Membrane</keyword>
<reference evidence="2 3" key="1">
    <citation type="submission" date="2017-07" db="EMBL/GenBank/DDBJ databases">
        <title>Leptospira spp. isolated from tropical soils.</title>
        <authorList>
            <person name="Thibeaux R."/>
            <person name="Iraola G."/>
            <person name="Ferres I."/>
            <person name="Bierque E."/>
            <person name="Girault D."/>
            <person name="Soupe-Gilbert M.-E."/>
            <person name="Picardeau M."/>
            <person name="Goarant C."/>
        </authorList>
    </citation>
    <scope>NUCLEOTIDE SEQUENCE [LARGE SCALE GENOMIC DNA]</scope>
    <source>
        <strain evidence="2 3">FH2-C-A2</strain>
    </source>
</reference>
<feature type="transmembrane region" description="Helical" evidence="1">
    <location>
        <begin position="361"/>
        <end position="379"/>
    </location>
</feature>
<keyword evidence="1" id="KW-1133">Transmembrane helix</keyword>
<feature type="transmembrane region" description="Helical" evidence="1">
    <location>
        <begin position="84"/>
        <end position="104"/>
    </location>
</feature>
<feature type="transmembrane region" description="Helical" evidence="1">
    <location>
        <begin position="111"/>
        <end position="131"/>
    </location>
</feature>
<organism evidence="2 3">
    <name type="scientific">Leptospira wolffii</name>
    <dbReference type="NCBI Taxonomy" id="409998"/>
    <lineage>
        <taxon>Bacteria</taxon>
        <taxon>Pseudomonadati</taxon>
        <taxon>Spirochaetota</taxon>
        <taxon>Spirochaetia</taxon>
        <taxon>Leptospirales</taxon>
        <taxon>Leptospiraceae</taxon>
        <taxon>Leptospira</taxon>
    </lineage>
</organism>
<dbReference type="RefSeq" id="WP_100758090.1">
    <property type="nucleotide sequence ID" value="NZ_NPDT01000001.1"/>
</dbReference>
<protein>
    <recommendedName>
        <fullName evidence="4">Glycosyltransferase RgtA/B/C/D-like domain-containing protein</fullName>
    </recommendedName>
</protein>
<dbReference type="Proteomes" id="UP000231912">
    <property type="component" value="Unassembled WGS sequence"/>
</dbReference>
<dbReference type="AlphaFoldDB" id="A0A2M9ZGT1"/>